<proteinExistence type="inferred from homology"/>
<dbReference type="EMBL" id="JACATZ010000031">
    <property type="protein sequence ID" value="NWJ49209.1"/>
    <property type="molecule type" value="Genomic_DNA"/>
</dbReference>
<evidence type="ECO:0000313" key="3">
    <source>
        <dbReference type="EMBL" id="NWJ49209.1"/>
    </source>
</evidence>
<organism evidence="3 5">
    <name type="scientific">Candidatus Chlorohelix allophototropha</name>
    <dbReference type="NCBI Taxonomy" id="3003348"/>
    <lineage>
        <taxon>Bacteria</taxon>
        <taxon>Bacillati</taxon>
        <taxon>Chloroflexota</taxon>
        <taxon>Chloroflexia</taxon>
        <taxon>Candidatus Chloroheliales</taxon>
        <taxon>Candidatus Chloroheliaceae</taxon>
        <taxon>Candidatus Chlorohelix</taxon>
    </lineage>
</organism>
<dbReference type="Proteomes" id="UP000521676">
    <property type="component" value="Unassembled WGS sequence"/>
</dbReference>
<dbReference type="Pfam" id="PF13614">
    <property type="entry name" value="AAA_31"/>
    <property type="match status" value="1"/>
</dbReference>
<dbReference type="AlphaFoldDB" id="A0A8T7MAQ6"/>
<geneLocation type="plasmid" evidence="4 6">
    <name>unnamed2</name>
</geneLocation>
<dbReference type="FunFam" id="3.40.50.300:FF:000285">
    <property type="entry name" value="Sporulation initiation inhibitor Soj"/>
    <property type="match status" value="1"/>
</dbReference>
<dbReference type="CDD" id="cd02042">
    <property type="entry name" value="ParAB_family"/>
    <property type="match status" value="1"/>
</dbReference>
<evidence type="ECO:0000313" key="5">
    <source>
        <dbReference type="Proteomes" id="UP000521676"/>
    </source>
</evidence>
<sequence length="312" mass="34621">MRRAAWDGRMHARRVGNQWLVLPSEVERFLRDGQRRPTHSNPPDEGEHMTRVIAIGVPKGGTGKTTTTINLGAALAEQGKKVLLVDFDPQGNLTQAMGLRPADLEHTVYSAIKYFLTRFESQLELAIQNVAPNIDLVPTSARLNLANDELAVAIQREQVLEKLLAPIASRYDFILIDTLPYLGVLVVNALVAANEVIIPLQAEYLATESVSLILDQVQLMRRSGLNPKLQITGILLTMVDQRVVINREAVAYSRKTFGSKVPVFDTMVKRSVRFTESQARHQSILQYDPNCEGAKAYRALAAEVLSSKVTVK</sequence>
<dbReference type="PANTHER" id="PTHR13696">
    <property type="entry name" value="P-LOOP CONTAINING NUCLEOSIDE TRIPHOSPHATE HYDROLASE"/>
    <property type="match status" value="1"/>
</dbReference>
<comment type="similarity">
    <text evidence="1">Belongs to the ParA family.</text>
</comment>
<evidence type="ECO:0000256" key="1">
    <source>
        <dbReference type="ARBA" id="ARBA00006976"/>
    </source>
</evidence>
<dbReference type="SUPFAM" id="SSF52540">
    <property type="entry name" value="P-loop containing nucleoside triphosphate hydrolases"/>
    <property type="match status" value="1"/>
</dbReference>
<evidence type="ECO:0000259" key="2">
    <source>
        <dbReference type="Pfam" id="PF13614"/>
    </source>
</evidence>
<dbReference type="PANTHER" id="PTHR13696:SF99">
    <property type="entry name" value="COBYRINIC ACID AC-DIAMIDE SYNTHASE"/>
    <property type="match status" value="1"/>
</dbReference>
<evidence type="ECO:0000313" key="6">
    <source>
        <dbReference type="Proteomes" id="UP001431572"/>
    </source>
</evidence>
<dbReference type="InterPro" id="IPR027417">
    <property type="entry name" value="P-loop_NTPase"/>
</dbReference>
<gene>
    <name evidence="3" type="ORF">HXX08_25415</name>
    <name evidence="4" type="ORF">OZ401_005021</name>
</gene>
<dbReference type="Proteomes" id="UP001431572">
    <property type="component" value="Plasmid unnamed2"/>
</dbReference>
<feature type="domain" description="AAA" evidence="2">
    <location>
        <begin position="51"/>
        <end position="231"/>
    </location>
</feature>
<keyword evidence="6" id="KW-1185">Reference proteome</keyword>
<keyword evidence="4" id="KW-0614">Plasmid</keyword>
<dbReference type="EMBL" id="CP128402">
    <property type="protein sequence ID" value="WJW70290.1"/>
    <property type="molecule type" value="Genomic_DNA"/>
</dbReference>
<reference evidence="3 5" key="1">
    <citation type="submission" date="2020-06" db="EMBL/GenBank/DDBJ databases">
        <title>Anoxygenic phototrophic Chloroflexota member uses a Type I reaction center.</title>
        <authorList>
            <person name="Tsuji J.M."/>
            <person name="Shaw N.A."/>
            <person name="Nagashima S."/>
            <person name="Venkiteswaran J."/>
            <person name="Schiff S.L."/>
            <person name="Hanada S."/>
            <person name="Tank M."/>
            <person name="Neufeld J.D."/>
        </authorList>
    </citation>
    <scope>NUCLEOTIDE SEQUENCE [LARGE SCALE GENOMIC DNA]</scope>
    <source>
        <strain evidence="3">L227-S17</strain>
    </source>
</reference>
<protein>
    <submittedName>
        <fullName evidence="3">ParA family protein</fullName>
    </submittedName>
</protein>
<evidence type="ECO:0000313" key="4">
    <source>
        <dbReference type="EMBL" id="WJW70290.1"/>
    </source>
</evidence>
<dbReference type="InterPro" id="IPR025669">
    <property type="entry name" value="AAA_dom"/>
</dbReference>
<name>A0A8T7MAQ6_9CHLR</name>
<dbReference type="Gene3D" id="3.40.50.300">
    <property type="entry name" value="P-loop containing nucleotide triphosphate hydrolases"/>
    <property type="match status" value="1"/>
</dbReference>
<reference evidence="4" key="2">
    <citation type="journal article" date="2024" name="Nature">
        <title>Anoxygenic phototroph of the Chloroflexota uses a type I reaction centre.</title>
        <authorList>
            <person name="Tsuji J.M."/>
            <person name="Shaw N.A."/>
            <person name="Nagashima S."/>
            <person name="Venkiteswaran J.J."/>
            <person name="Schiff S.L."/>
            <person name="Watanabe T."/>
            <person name="Fukui M."/>
            <person name="Hanada S."/>
            <person name="Tank M."/>
            <person name="Neufeld J.D."/>
        </authorList>
    </citation>
    <scope>NUCLEOTIDE SEQUENCE</scope>
    <source>
        <strain evidence="4">L227-S17</strain>
        <plasmid evidence="4 6">unnamed2</plasmid>
    </source>
</reference>
<accession>A0A8T7MAQ6</accession>
<dbReference type="InterPro" id="IPR050678">
    <property type="entry name" value="DNA_Partitioning_ATPase"/>
</dbReference>